<sequence>MKGHPDKDIRAAIDYALLKGGYFVPGGNSSHCFGRLKCGIPEHRDHMMSIWSTPRDPRRHARQIIRLVERCEPVKH</sequence>
<evidence type="ECO:0000313" key="2">
    <source>
        <dbReference type="Proteomes" id="UP000037315"/>
    </source>
</evidence>
<protein>
    <submittedName>
        <fullName evidence="1">Uncharacterized protein</fullName>
    </submittedName>
</protein>
<keyword evidence="2" id="KW-1185">Reference proteome</keyword>
<dbReference type="STRING" id="1121863.GCA_000621185_00586"/>
<reference evidence="1 2" key="1">
    <citation type="submission" date="2015-06" db="EMBL/GenBank/DDBJ databases">
        <title>Genome sequencing of Cronobacter sp. strain DJ34 isolated from petroleum contaminated sludge of Duliajan Oil Fields, Assam, India.</title>
        <authorList>
            <person name="Pal S."/>
            <person name="Banerjee T.D."/>
            <person name="Roy A."/>
            <person name="Sar P."/>
            <person name="Kazy S.K."/>
        </authorList>
    </citation>
    <scope>NUCLEOTIDE SEQUENCE [LARGE SCALE GENOMIC DNA]</scope>
    <source>
        <strain evidence="1 2">DJ34</strain>
    </source>
</reference>
<name>A0A0J8YFH0_9ENTR</name>
<dbReference type="AlphaFoldDB" id="A0A0J8YFH0"/>
<dbReference type="OrthoDB" id="8778495at2"/>
<comment type="caution">
    <text evidence="1">The sequence shown here is derived from an EMBL/GenBank/DDBJ whole genome shotgun (WGS) entry which is preliminary data.</text>
</comment>
<proteinExistence type="predicted"/>
<dbReference type="RefSeq" id="WP_048887241.1">
    <property type="nucleotide sequence ID" value="NZ_LFEJ01000003.1"/>
</dbReference>
<gene>
    <name evidence="1" type="ORF">ACH50_02215</name>
</gene>
<organism evidence="1 2">
    <name type="scientific">Franconibacter pulveris</name>
    <dbReference type="NCBI Taxonomy" id="435910"/>
    <lineage>
        <taxon>Bacteria</taxon>
        <taxon>Pseudomonadati</taxon>
        <taxon>Pseudomonadota</taxon>
        <taxon>Gammaproteobacteria</taxon>
        <taxon>Enterobacterales</taxon>
        <taxon>Enterobacteriaceae</taxon>
        <taxon>Franconibacter</taxon>
    </lineage>
</organism>
<dbReference type="PATRIC" id="fig|1656095.3.peg.217"/>
<accession>A0A0J8YFH0</accession>
<evidence type="ECO:0000313" key="1">
    <source>
        <dbReference type="EMBL" id="KMV36244.1"/>
    </source>
</evidence>
<dbReference type="Proteomes" id="UP000037315">
    <property type="component" value="Unassembled WGS sequence"/>
</dbReference>
<dbReference type="EMBL" id="LFEJ01000003">
    <property type="protein sequence ID" value="KMV36244.1"/>
    <property type="molecule type" value="Genomic_DNA"/>
</dbReference>